<dbReference type="AlphaFoldDB" id="A0A7I7Y582"/>
<dbReference type="OrthoDB" id="4629955at2"/>
<name>A0A7I7Y582_9MYCO</name>
<sequence>MDSRHHPWLRWIVGGSRILLGVVLLLNPRFAARTWLGPDGANPGVALLFRSIGARDVALGAGLLAAPPEDTAWARAGTLADVGDAGASLLNLRSVPARQVLPGAALAAVFAAAGAVLSVRAGR</sequence>
<dbReference type="Proteomes" id="UP000466931">
    <property type="component" value="Chromosome"/>
</dbReference>
<accession>A0A7I7Y582</accession>
<keyword evidence="2" id="KW-1185">Reference proteome</keyword>
<dbReference type="RefSeq" id="WP_085154332.1">
    <property type="nucleotide sequence ID" value="NZ_AP022612.1"/>
</dbReference>
<dbReference type="EMBL" id="AP022612">
    <property type="protein sequence ID" value="BBZ36780.1"/>
    <property type="molecule type" value="Genomic_DNA"/>
</dbReference>
<proteinExistence type="predicted"/>
<evidence type="ECO:0000313" key="1">
    <source>
        <dbReference type="EMBL" id="BBZ36780.1"/>
    </source>
</evidence>
<reference evidence="1" key="1">
    <citation type="journal article" date="2019" name="Emerg. Microbes Infect.">
        <title>Comprehensive subspecies identification of 175 nontuberculous mycobacteria species based on 7547 genomic profiles.</title>
        <authorList>
            <person name="Matsumoto Y."/>
            <person name="Kinjo T."/>
            <person name="Motooka D."/>
            <person name="Nabeya D."/>
            <person name="Jung N."/>
            <person name="Uechi K."/>
            <person name="Horii T."/>
            <person name="Iida T."/>
            <person name="Fujita J."/>
            <person name="Nakamura S."/>
        </authorList>
    </citation>
    <scope>NUCLEOTIDE SEQUENCE [LARGE SCALE GENOMIC DNA]</scope>
    <source>
        <strain evidence="1">JCM 13671</strain>
    </source>
</reference>
<gene>
    <name evidence="1" type="ORF">MCNF_53850</name>
</gene>
<organism evidence="1 2">
    <name type="scientific">Mycolicibacterium confluentis</name>
    <dbReference type="NCBI Taxonomy" id="28047"/>
    <lineage>
        <taxon>Bacteria</taxon>
        <taxon>Bacillati</taxon>
        <taxon>Actinomycetota</taxon>
        <taxon>Actinomycetes</taxon>
        <taxon>Mycobacteriales</taxon>
        <taxon>Mycobacteriaceae</taxon>
        <taxon>Mycolicibacterium</taxon>
    </lineage>
</organism>
<evidence type="ECO:0000313" key="2">
    <source>
        <dbReference type="Proteomes" id="UP000466931"/>
    </source>
</evidence>
<protein>
    <submittedName>
        <fullName evidence="1">Uncharacterized protein</fullName>
    </submittedName>
</protein>
<reference evidence="1" key="2">
    <citation type="submission" date="2020-02" db="EMBL/GenBank/DDBJ databases">
        <authorList>
            <person name="Matsumoto Y."/>
            <person name="Motooka D."/>
            <person name="Nakamura S."/>
        </authorList>
    </citation>
    <scope>NUCLEOTIDE SEQUENCE</scope>
    <source>
        <strain evidence="1">JCM 13671</strain>
    </source>
</reference>